<evidence type="ECO:0000256" key="1">
    <source>
        <dbReference type="SAM" id="MobiDB-lite"/>
    </source>
</evidence>
<comment type="caution">
    <text evidence="2">The sequence shown here is derived from an EMBL/GenBank/DDBJ whole genome shotgun (WGS) entry which is preliminary data.</text>
</comment>
<dbReference type="EMBL" id="BKCJ010009544">
    <property type="protein sequence ID" value="GEU87465.1"/>
    <property type="molecule type" value="Genomic_DNA"/>
</dbReference>
<organism evidence="2">
    <name type="scientific">Tanacetum cinerariifolium</name>
    <name type="common">Dalmatian daisy</name>
    <name type="synonym">Chrysanthemum cinerariifolium</name>
    <dbReference type="NCBI Taxonomy" id="118510"/>
    <lineage>
        <taxon>Eukaryota</taxon>
        <taxon>Viridiplantae</taxon>
        <taxon>Streptophyta</taxon>
        <taxon>Embryophyta</taxon>
        <taxon>Tracheophyta</taxon>
        <taxon>Spermatophyta</taxon>
        <taxon>Magnoliopsida</taxon>
        <taxon>eudicotyledons</taxon>
        <taxon>Gunneridae</taxon>
        <taxon>Pentapetalae</taxon>
        <taxon>asterids</taxon>
        <taxon>campanulids</taxon>
        <taxon>Asterales</taxon>
        <taxon>Asteraceae</taxon>
        <taxon>Asteroideae</taxon>
        <taxon>Anthemideae</taxon>
        <taxon>Anthemidinae</taxon>
        <taxon>Tanacetum</taxon>
    </lineage>
</organism>
<feature type="region of interest" description="Disordered" evidence="1">
    <location>
        <begin position="135"/>
        <end position="157"/>
    </location>
</feature>
<sequence>MGHFARDCRAPRSQERGTRENYKQGSKEEEQAPKALMAIDGVGWDWSFMANEEENHALVADEEAPNKFALMAKSSSDNEVFDNSLCSKACKKNTESLNFKITELSDKLSDTKTALYHYKLGLSQVKARLVEPSPAIESNSDDLQNRNPSVTETGASSSTILSKPAIKFMKAAKRPTEIKTNKVETVKKPAIKYAEMYRKTSKSSNFWSTARIKMTDEGTKILSTVDGKPRTISKSSIRRNLKLRDEAGISSLLDAELFENLTLMGC</sequence>
<protein>
    <submittedName>
        <fullName evidence="2">Uncharacterized protein</fullName>
    </submittedName>
</protein>
<accession>A0A6L2NSD0</accession>
<feature type="compositionally biased region" description="Basic and acidic residues" evidence="1">
    <location>
        <begin position="1"/>
        <end position="32"/>
    </location>
</feature>
<name>A0A6L2NSD0_TANCI</name>
<dbReference type="AlphaFoldDB" id="A0A6L2NSD0"/>
<reference evidence="2" key="1">
    <citation type="journal article" date="2019" name="Sci. Rep.">
        <title>Draft genome of Tanacetum cinerariifolium, the natural source of mosquito coil.</title>
        <authorList>
            <person name="Yamashiro T."/>
            <person name="Shiraishi A."/>
            <person name="Satake H."/>
            <person name="Nakayama K."/>
        </authorList>
    </citation>
    <scope>NUCLEOTIDE SEQUENCE</scope>
</reference>
<gene>
    <name evidence="2" type="ORF">Tci_059443</name>
</gene>
<proteinExistence type="predicted"/>
<feature type="region of interest" description="Disordered" evidence="1">
    <location>
        <begin position="1"/>
        <end position="33"/>
    </location>
</feature>
<evidence type="ECO:0000313" key="2">
    <source>
        <dbReference type="EMBL" id="GEU87465.1"/>
    </source>
</evidence>
<feature type="compositionally biased region" description="Polar residues" evidence="1">
    <location>
        <begin position="136"/>
        <end position="157"/>
    </location>
</feature>